<dbReference type="NCBIfam" id="TIGR01888">
    <property type="entry name" value="cas_cmr3"/>
    <property type="match status" value="1"/>
</dbReference>
<reference evidence="2" key="1">
    <citation type="submission" date="2016-10" db="EMBL/GenBank/DDBJ databases">
        <authorList>
            <person name="Varghese N."/>
            <person name="Submissions S."/>
        </authorList>
    </citation>
    <scope>NUCLEOTIDE SEQUENCE [LARGE SCALE GENOMIC DNA]</scope>
    <source>
        <strain evidence="2">Z-7934</strain>
    </source>
</reference>
<gene>
    <name evidence="1" type="ORF">SAMN05192551_10587</name>
</gene>
<dbReference type="RefSeq" id="WP_177208865.1">
    <property type="nucleotide sequence ID" value="NZ_FOQA01000005.1"/>
</dbReference>
<dbReference type="AlphaFoldDB" id="A0A1I3ENI0"/>
<dbReference type="Gene3D" id="2.60.40.4350">
    <property type="match status" value="1"/>
</dbReference>
<protein>
    <submittedName>
        <fullName evidence="1">CRISPR-associated protein, Cmr3 family</fullName>
    </submittedName>
</protein>
<dbReference type="Gene3D" id="3.30.70.2940">
    <property type="match status" value="1"/>
</dbReference>
<dbReference type="Pfam" id="PF09700">
    <property type="entry name" value="Cas_Cmr3"/>
    <property type="match status" value="1"/>
</dbReference>
<sequence length="373" mass="41701">MLIRIKAIDTVFFRDGKPFNMGSENVADGIFPPLPSAIYGALRSAYFGQRPELLHDLIKDGSLNSVEDPSANLKINGIVLVIKNTLCIPAPLDLVFEKEKSINLRKKEKRNKSYQAVCLKPTTNDSMKSSVPTEYILSYNKMIQSIADGFISDMNLSNYINEDCEQLKVSLLSDYVSSEARIGIARDYDTRSAKESMLYLINMNRTNDVSLLVDFEGIDIPEKGILKLGGEGKATVYKKTSDKFYLEQPEIDGDYFKICLITPAVFENGWLPDFIDKINLTGYIGNTKVKVLSAATGKPLAVGGYDQNLNQPKPMKRAVPAGSVYYMKIEEGTKEEVIKCFHNRSIMENKLGKEGFGLSYIAKWGGDFEELKE</sequence>
<dbReference type="EMBL" id="FOQA01000005">
    <property type="protein sequence ID" value="SFI00547.1"/>
    <property type="molecule type" value="Genomic_DNA"/>
</dbReference>
<dbReference type="InterPro" id="IPR010165">
    <property type="entry name" value="CRISPR-Cmr3_IIIB"/>
</dbReference>
<keyword evidence="2" id="KW-1185">Reference proteome</keyword>
<dbReference type="Proteomes" id="UP000199287">
    <property type="component" value="Unassembled WGS sequence"/>
</dbReference>
<organism evidence="1 2">
    <name type="scientific">Tindallia magadiensis</name>
    <dbReference type="NCBI Taxonomy" id="69895"/>
    <lineage>
        <taxon>Bacteria</taxon>
        <taxon>Bacillati</taxon>
        <taxon>Bacillota</taxon>
        <taxon>Clostridia</taxon>
        <taxon>Peptostreptococcales</taxon>
        <taxon>Tindalliaceae</taxon>
        <taxon>Tindallia</taxon>
    </lineage>
</organism>
<dbReference type="STRING" id="69895.SAMN05192551_10587"/>
<accession>A0A1I3ENI0</accession>
<name>A0A1I3ENI0_9FIRM</name>
<proteinExistence type="predicted"/>
<evidence type="ECO:0000313" key="1">
    <source>
        <dbReference type="EMBL" id="SFI00547.1"/>
    </source>
</evidence>
<evidence type="ECO:0000313" key="2">
    <source>
        <dbReference type="Proteomes" id="UP000199287"/>
    </source>
</evidence>
<dbReference type="InterPro" id="IPR019117">
    <property type="entry name" value="CRISPR-assoc_protein_Cmr3"/>
</dbReference>